<gene>
    <name evidence="1" type="ORF">PUN28_014656</name>
</gene>
<comment type="caution">
    <text evidence="1">The sequence shown here is derived from an EMBL/GenBank/DDBJ whole genome shotgun (WGS) entry which is preliminary data.</text>
</comment>
<dbReference type="Proteomes" id="UP001430953">
    <property type="component" value="Unassembled WGS sequence"/>
</dbReference>
<organism evidence="1 2">
    <name type="scientific">Cardiocondyla obscurior</name>
    <dbReference type="NCBI Taxonomy" id="286306"/>
    <lineage>
        <taxon>Eukaryota</taxon>
        <taxon>Metazoa</taxon>
        <taxon>Ecdysozoa</taxon>
        <taxon>Arthropoda</taxon>
        <taxon>Hexapoda</taxon>
        <taxon>Insecta</taxon>
        <taxon>Pterygota</taxon>
        <taxon>Neoptera</taxon>
        <taxon>Endopterygota</taxon>
        <taxon>Hymenoptera</taxon>
        <taxon>Apocrita</taxon>
        <taxon>Aculeata</taxon>
        <taxon>Formicoidea</taxon>
        <taxon>Formicidae</taxon>
        <taxon>Myrmicinae</taxon>
        <taxon>Cardiocondyla</taxon>
    </lineage>
</organism>
<reference evidence="1 2" key="1">
    <citation type="submission" date="2023-03" db="EMBL/GenBank/DDBJ databases">
        <title>High recombination rates correlate with genetic variation in Cardiocondyla obscurior ants.</title>
        <authorList>
            <person name="Errbii M."/>
        </authorList>
    </citation>
    <scope>NUCLEOTIDE SEQUENCE [LARGE SCALE GENOMIC DNA]</scope>
    <source>
        <strain evidence="1">Alpha-2009</strain>
        <tissue evidence="1">Whole body</tissue>
    </source>
</reference>
<dbReference type="EMBL" id="JADYXP020000016">
    <property type="protein sequence ID" value="KAL0107480.1"/>
    <property type="molecule type" value="Genomic_DNA"/>
</dbReference>
<accession>A0AAW2EX09</accession>
<proteinExistence type="predicted"/>
<keyword evidence="2" id="KW-1185">Reference proteome</keyword>
<evidence type="ECO:0000313" key="1">
    <source>
        <dbReference type="EMBL" id="KAL0107480.1"/>
    </source>
</evidence>
<name>A0AAW2EX09_9HYME</name>
<evidence type="ECO:0000313" key="2">
    <source>
        <dbReference type="Proteomes" id="UP001430953"/>
    </source>
</evidence>
<dbReference type="AlphaFoldDB" id="A0AAW2EX09"/>
<sequence length="74" mass="8942">MIFCVLRRNKKKKKKSKKKKGYPRNRHYVMCIREKLCTNNVTKLAFYSRCSVETKLFEWKLGLCPVNNLIRECQ</sequence>
<protein>
    <submittedName>
        <fullName evidence="1">Uncharacterized protein</fullName>
    </submittedName>
</protein>